<feature type="compositionally biased region" description="Gly residues" evidence="1">
    <location>
        <begin position="79"/>
        <end position="88"/>
    </location>
</feature>
<proteinExistence type="predicted"/>
<feature type="compositionally biased region" description="Low complexity" evidence="1">
    <location>
        <begin position="23"/>
        <end position="42"/>
    </location>
</feature>
<feature type="chain" id="PRO_5043769904" evidence="2">
    <location>
        <begin position="21"/>
        <end position="142"/>
    </location>
</feature>
<dbReference type="AlphaFoldDB" id="A0A7L5A2T5"/>
<evidence type="ECO:0000256" key="1">
    <source>
        <dbReference type="SAM" id="MobiDB-lite"/>
    </source>
</evidence>
<keyword evidence="2" id="KW-0732">Signal</keyword>
<feature type="compositionally biased region" description="Low complexity" evidence="1">
    <location>
        <begin position="50"/>
        <end position="78"/>
    </location>
</feature>
<keyword evidence="4" id="KW-1185">Reference proteome</keyword>
<dbReference type="Proteomes" id="UP000326380">
    <property type="component" value="Unassembled WGS sequence"/>
</dbReference>
<reference evidence="3 4" key="1">
    <citation type="submission" date="2019-09" db="EMBL/GenBank/DDBJ databases">
        <title>Genome sequence of Hymenobacter sp. M3.</title>
        <authorList>
            <person name="Srinivasan S."/>
        </authorList>
    </citation>
    <scope>NUCLEOTIDE SEQUENCE [LARGE SCALE GENOMIC DNA]</scope>
    <source>
        <strain evidence="3 4">M3</strain>
    </source>
</reference>
<evidence type="ECO:0000313" key="3">
    <source>
        <dbReference type="EMBL" id="KAA9333213.1"/>
    </source>
</evidence>
<comment type="caution">
    <text evidence="3">The sequence shown here is derived from an EMBL/GenBank/DDBJ whole genome shotgun (WGS) entry which is preliminary data.</text>
</comment>
<sequence>MKRMTFLVLLMTAAFTGAHAQQATSKKATSAKSATTKPAAKANDGWGDEAPAATTTKAAATDATATPAQSQASGFDAGANGGFGGAYGSGADNSPSRVEGMSVAPGSPLLPSTRSRSDYMGRPIERKPSMRPRSQDYSNPRQ</sequence>
<feature type="region of interest" description="Disordered" evidence="1">
    <location>
        <begin position="20"/>
        <end position="142"/>
    </location>
</feature>
<feature type="compositionally biased region" description="Basic and acidic residues" evidence="1">
    <location>
        <begin position="115"/>
        <end position="128"/>
    </location>
</feature>
<accession>A0A7L5A2T5</accession>
<protein>
    <submittedName>
        <fullName evidence="3">Uncharacterized protein</fullName>
    </submittedName>
</protein>
<dbReference type="RefSeq" id="WP_151078633.1">
    <property type="nucleotide sequence ID" value="NZ_VTWU01000003.1"/>
</dbReference>
<organism evidence="3 4">
    <name type="scientific">Hymenobacter busanensis</name>
    <dbReference type="NCBI Taxonomy" id="2607656"/>
    <lineage>
        <taxon>Bacteria</taxon>
        <taxon>Pseudomonadati</taxon>
        <taxon>Bacteroidota</taxon>
        <taxon>Cytophagia</taxon>
        <taxon>Cytophagales</taxon>
        <taxon>Hymenobacteraceae</taxon>
        <taxon>Hymenobacter</taxon>
    </lineage>
</organism>
<evidence type="ECO:0000256" key="2">
    <source>
        <dbReference type="SAM" id="SignalP"/>
    </source>
</evidence>
<gene>
    <name evidence="3" type="ORF">F0P96_09555</name>
</gene>
<dbReference type="EMBL" id="VTWU01000003">
    <property type="protein sequence ID" value="KAA9333213.1"/>
    <property type="molecule type" value="Genomic_DNA"/>
</dbReference>
<name>A0A7L5A2T5_9BACT</name>
<feature type="signal peptide" evidence="2">
    <location>
        <begin position="1"/>
        <end position="20"/>
    </location>
</feature>
<evidence type="ECO:0000313" key="4">
    <source>
        <dbReference type="Proteomes" id="UP000326380"/>
    </source>
</evidence>